<feature type="region of interest" description="Disordered" evidence="2">
    <location>
        <begin position="1"/>
        <end position="20"/>
    </location>
</feature>
<evidence type="ECO:0000313" key="5">
    <source>
        <dbReference type="Proteomes" id="UP000297245"/>
    </source>
</evidence>
<gene>
    <name evidence="4" type="ORF">K435DRAFT_870309</name>
</gene>
<feature type="region of interest" description="Disordered" evidence="2">
    <location>
        <begin position="88"/>
        <end position="130"/>
    </location>
</feature>
<dbReference type="SUPFAM" id="SSF47095">
    <property type="entry name" value="HMG-box"/>
    <property type="match status" value="1"/>
</dbReference>
<feature type="compositionally biased region" description="Polar residues" evidence="2">
    <location>
        <begin position="96"/>
        <end position="116"/>
    </location>
</feature>
<reference evidence="4 5" key="1">
    <citation type="journal article" date="2019" name="Nat. Ecol. Evol.">
        <title>Megaphylogeny resolves global patterns of mushroom evolution.</title>
        <authorList>
            <person name="Varga T."/>
            <person name="Krizsan K."/>
            <person name="Foldi C."/>
            <person name="Dima B."/>
            <person name="Sanchez-Garcia M."/>
            <person name="Sanchez-Ramirez S."/>
            <person name="Szollosi G.J."/>
            <person name="Szarkandi J.G."/>
            <person name="Papp V."/>
            <person name="Albert L."/>
            <person name="Andreopoulos W."/>
            <person name="Angelini C."/>
            <person name="Antonin V."/>
            <person name="Barry K.W."/>
            <person name="Bougher N.L."/>
            <person name="Buchanan P."/>
            <person name="Buyck B."/>
            <person name="Bense V."/>
            <person name="Catcheside P."/>
            <person name="Chovatia M."/>
            <person name="Cooper J."/>
            <person name="Damon W."/>
            <person name="Desjardin D."/>
            <person name="Finy P."/>
            <person name="Geml J."/>
            <person name="Haridas S."/>
            <person name="Hughes K."/>
            <person name="Justo A."/>
            <person name="Karasinski D."/>
            <person name="Kautmanova I."/>
            <person name="Kiss B."/>
            <person name="Kocsube S."/>
            <person name="Kotiranta H."/>
            <person name="LaButti K.M."/>
            <person name="Lechner B.E."/>
            <person name="Liimatainen K."/>
            <person name="Lipzen A."/>
            <person name="Lukacs Z."/>
            <person name="Mihaltcheva S."/>
            <person name="Morgado L.N."/>
            <person name="Niskanen T."/>
            <person name="Noordeloos M.E."/>
            <person name="Ohm R.A."/>
            <person name="Ortiz-Santana B."/>
            <person name="Ovrebo C."/>
            <person name="Racz N."/>
            <person name="Riley R."/>
            <person name="Savchenko A."/>
            <person name="Shiryaev A."/>
            <person name="Soop K."/>
            <person name="Spirin V."/>
            <person name="Szebenyi C."/>
            <person name="Tomsovsky M."/>
            <person name="Tulloss R.E."/>
            <person name="Uehling J."/>
            <person name="Grigoriev I.V."/>
            <person name="Vagvolgyi C."/>
            <person name="Papp T."/>
            <person name="Martin F.M."/>
            <person name="Miettinen O."/>
            <person name="Hibbett D.S."/>
            <person name="Nagy L.G."/>
        </authorList>
    </citation>
    <scope>NUCLEOTIDE SEQUENCE [LARGE SCALE GENOMIC DNA]</scope>
    <source>
        <strain evidence="4 5">CBS 962.96</strain>
    </source>
</reference>
<keyword evidence="1" id="KW-0238">DNA-binding</keyword>
<organism evidence="4 5">
    <name type="scientific">Dendrothele bispora (strain CBS 962.96)</name>
    <dbReference type="NCBI Taxonomy" id="1314807"/>
    <lineage>
        <taxon>Eukaryota</taxon>
        <taxon>Fungi</taxon>
        <taxon>Dikarya</taxon>
        <taxon>Basidiomycota</taxon>
        <taxon>Agaricomycotina</taxon>
        <taxon>Agaricomycetes</taxon>
        <taxon>Agaricomycetidae</taxon>
        <taxon>Agaricales</taxon>
        <taxon>Agaricales incertae sedis</taxon>
        <taxon>Dendrothele</taxon>
    </lineage>
</organism>
<feature type="DNA-binding region" description="HMG box" evidence="1">
    <location>
        <begin position="24"/>
        <end position="102"/>
    </location>
</feature>
<name>A0A4S8L890_DENBC</name>
<dbReference type="Proteomes" id="UP000297245">
    <property type="component" value="Unassembled WGS sequence"/>
</dbReference>
<evidence type="ECO:0000256" key="1">
    <source>
        <dbReference type="PROSITE-ProRule" id="PRU00267"/>
    </source>
</evidence>
<evidence type="ECO:0000259" key="3">
    <source>
        <dbReference type="PROSITE" id="PS50118"/>
    </source>
</evidence>
<dbReference type="PROSITE" id="PS50118">
    <property type="entry name" value="HMG_BOX_2"/>
    <property type="match status" value="1"/>
</dbReference>
<accession>A0A4S8L890</accession>
<dbReference type="GO" id="GO:0005634">
    <property type="term" value="C:nucleus"/>
    <property type="evidence" value="ECO:0007669"/>
    <property type="project" value="UniProtKB-UniRule"/>
</dbReference>
<feature type="domain" description="HMG box" evidence="3">
    <location>
        <begin position="24"/>
        <end position="102"/>
    </location>
</feature>
<sequence length="166" mass="19429">MLALRNRDIQRVPSRSPEASKGYAKRFENAFFLFRRKWLEDHRPNLDLASEAISPAKKRRRVHLSRIIAEQWKSLSAEERQYWECLAKEKKKRQPKNSTQDTVPATRPLTSDNENAADSYPNAGPSRNLNDINVRYVEQDNREVGRSVENWGDYREVNHTVTCESK</sequence>
<protein>
    <recommendedName>
        <fullName evidence="3">HMG box domain-containing protein</fullName>
    </recommendedName>
</protein>
<keyword evidence="5" id="KW-1185">Reference proteome</keyword>
<proteinExistence type="predicted"/>
<dbReference type="InterPro" id="IPR036910">
    <property type="entry name" value="HMG_box_dom_sf"/>
</dbReference>
<evidence type="ECO:0000256" key="2">
    <source>
        <dbReference type="SAM" id="MobiDB-lite"/>
    </source>
</evidence>
<feature type="compositionally biased region" description="Basic and acidic residues" evidence="2">
    <location>
        <begin position="1"/>
        <end position="10"/>
    </location>
</feature>
<dbReference type="GO" id="GO:0003677">
    <property type="term" value="F:DNA binding"/>
    <property type="evidence" value="ECO:0007669"/>
    <property type="project" value="UniProtKB-UniRule"/>
</dbReference>
<dbReference type="AlphaFoldDB" id="A0A4S8L890"/>
<dbReference type="OrthoDB" id="6247875at2759"/>
<dbReference type="EMBL" id="ML179602">
    <property type="protein sequence ID" value="THU84388.1"/>
    <property type="molecule type" value="Genomic_DNA"/>
</dbReference>
<dbReference type="Gene3D" id="1.10.30.10">
    <property type="entry name" value="High mobility group box domain"/>
    <property type="match status" value="1"/>
</dbReference>
<evidence type="ECO:0000313" key="4">
    <source>
        <dbReference type="EMBL" id="THU84388.1"/>
    </source>
</evidence>
<dbReference type="InterPro" id="IPR009071">
    <property type="entry name" value="HMG_box_dom"/>
</dbReference>
<keyword evidence="1" id="KW-0539">Nucleus</keyword>